<dbReference type="GO" id="GO:0016491">
    <property type="term" value="F:oxidoreductase activity"/>
    <property type="evidence" value="ECO:0007669"/>
    <property type="project" value="UniProtKB-KW"/>
</dbReference>
<protein>
    <submittedName>
        <fullName evidence="4">Dehydrogenase/reductase SDR family member 11-like</fullName>
    </submittedName>
</protein>
<evidence type="ECO:0000313" key="4">
    <source>
        <dbReference type="RefSeq" id="XP_013763689.1"/>
    </source>
</evidence>
<gene>
    <name evidence="4" type="primary">LOC102199372</name>
</gene>
<keyword evidence="2" id="KW-0560">Oxidoreductase</keyword>
<sequence>KLAADCQRAGHPGVLVPFKCDLSEEEEILAMFAAIKEQHKGLDVCINNAGLAHPIALNGKTSGWKNMIDTPLCTPLPPYLRLYSSIQVSTFISPTSI</sequence>
<organism evidence="3 4">
    <name type="scientific">Pundamilia nyererei</name>
    <dbReference type="NCBI Taxonomy" id="303518"/>
    <lineage>
        <taxon>Eukaryota</taxon>
        <taxon>Metazoa</taxon>
        <taxon>Chordata</taxon>
        <taxon>Craniata</taxon>
        <taxon>Vertebrata</taxon>
        <taxon>Euteleostomi</taxon>
        <taxon>Actinopterygii</taxon>
        <taxon>Neopterygii</taxon>
        <taxon>Teleostei</taxon>
        <taxon>Neoteleostei</taxon>
        <taxon>Acanthomorphata</taxon>
        <taxon>Ovalentaria</taxon>
        <taxon>Cichlomorphae</taxon>
        <taxon>Cichliformes</taxon>
        <taxon>Cichlidae</taxon>
        <taxon>African cichlids</taxon>
        <taxon>Pseudocrenilabrinae</taxon>
        <taxon>Haplochromini</taxon>
        <taxon>Pundamilia</taxon>
    </lineage>
</organism>
<name>A0A9Y6J5Y6_9CICH</name>
<dbReference type="Proteomes" id="UP000695023">
    <property type="component" value="Unplaced"/>
</dbReference>
<reference evidence="4" key="1">
    <citation type="submission" date="2025-08" db="UniProtKB">
        <authorList>
            <consortium name="RefSeq"/>
        </authorList>
    </citation>
    <scope>IDENTIFICATION</scope>
</reference>
<evidence type="ECO:0000313" key="3">
    <source>
        <dbReference type="Proteomes" id="UP000695023"/>
    </source>
</evidence>
<dbReference type="PANTHER" id="PTHR43115:SF4">
    <property type="entry name" value="DEHYDROGENASE_REDUCTASE SDR FAMILY MEMBER 11"/>
    <property type="match status" value="1"/>
</dbReference>
<evidence type="ECO:0000256" key="1">
    <source>
        <dbReference type="ARBA" id="ARBA00006484"/>
    </source>
</evidence>
<feature type="non-terminal residue" evidence="4">
    <location>
        <position position="1"/>
    </location>
</feature>
<proteinExistence type="inferred from homology"/>
<dbReference type="Pfam" id="PF13561">
    <property type="entry name" value="adh_short_C2"/>
    <property type="match status" value="1"/>
</dbReference>
<comment type="similarity">
    <text evidence="1">Belongs to the short-chain dehydrogenases/reductases (SDR) family.</text>
</comment>
<dbReference type="GeneID" id="102199372"/>
<dbReference type="RefSeq" id="XP_013763689.1">
    <property type="nucleotide sequence ID" value="XM_013908235.1"/>
</dbReference>
<keyword evidence="3" id="KW-1185">Reference proteome</keyword>
<dbReference type="InterPro" id="IPR002347">
    <property type="entry name" value="SDR_fam"/>
</dbReference>
<evidence type="ECO:0000256" key="2">
    <source>
        <dbReference type="ARBA" id="ARBA00023002"/>
    </source>
</evidence>
<dbReference type="InterPro" id="IPR036291">
    <property type="entry name" value="NAD(P)-bd_dom_sf"/>
</dbReference>
<dbReference type="AlphaFoldDB" id="A0A9Y6J5Y6"/>
<dbReference type="SUPFAM" id="SSF51735">
    <property type="entry name" value="NAD(P)-binding Rossmann-fold domains"/>
    <property type="match status" value="1"/>
</dbReference>
<accession>A0A9Y6J5Y6</accession>
<dbReference type="Gene3D" id="3.40.50.720">
    <property type="entry name" value="NAD(P)-binding Rossmann-like Domain"/>
    <property type="match status" value="1"/>
</dbReference>
<dbReference type="PANTHER" id="PTHR43115">
    <property type="entry name" value="DEHYDROGENASE/REDUCTASE SDR FAMILY MEMBER 11"/>
    <property type="match status" value="1"/>
</dbReference>